<dbReference type="FunFam" id="3.20.20.70:FF:000037">
    <property type="entry name" value="Tryptophan synthase alpha chain"/>
    <property type="match status" value="1"/>
</dbReference>
<dbReference type="PANTHER" id="PTHR43406:SF1">
    <property type="entry name" value="TRYPTOPHAN SYNTHASE ALPHA CHAIN, CHLOROPLASTIC"/>
    <property type="match status" value="1"/>
</dbReference>
<comment type="similarity">
    <text evidence="9 10">Belongs to the TrpA family.</text>
</comment>
<evidence type="ECO:0000256" key="7">
    <source>
        <dbReference type="ARBA" id="ARBA00023239"/>
    </source>
</evidence>
<evidence type="ECO:0000313" key="11">
    <source>
        <dbReference type="EMBL" id="OGE40580.1"/>
    </source>
</evidence>
<dbReference type="InterPro" id="IPR013785">
    <property type="entry name" value="Aldolase_TIM"/>
</dbReference>
<feature type="active site" description="Proton acceptor" evidence="9">
    <location>
        <position position="60"/>
    </location>
</feature>
<evidence type="ECO:0000256" key="2">
    <source>
        <dbReference type="ARBA" id="ARBA00004733"/>
    </source>
</evidence>
<evidence type="ECO:0000256" key="9">
    <source>
        <dbReference type="HAMAP-Rule" id="MF_00131"/>
    </source>
</evidence>
<feature type="active site" description="Proton acceptor" evidence="9">
    <location>
        <position position="49"/>
    </location>
</feature>
<evidence type="ECO:0000256" key="6">
    <source>
        <dbReference type="ARBA" id="ARBA00023141"/>
    </source>
</evidence>
<dbReference type="EMBL" id="MFDD01000008">
    <property type="protein sequence ID" value="OGE40580.1"/>
    <property type="molecule type" value="Genomic_DNA"/>
</dbReference>
<evidence type="ECO:0000256" key="3">
    <source>
        <dbReference type="ARBA" id="ARBA00011270"/>
    </source>
</evidence>
<comment type="subunit">
    <text evidence="3 9">Tetramer of two alpha and two beta chains.</text>
</comment>
<keyword evidence="5 9" id="KW-0822">Tryptophan biosynthesis</keyword>
<dbReference type="CDD" id="cd04724">
    <property type="entry name" value="Tryptophan_synthase_alpha"/>
    <property type="match status" value="1"/>
</dbReference>
<dbReference type="Proteomes" id="UP000177328">
    <property type="component" value="Unassembled WGS sequence"/>
</dbReference>
<dbReference type="HAMAP" id="MF_00131">
    <property type="entry name" value="Trp_synth_alpha"/>
    <property type="match status" value="1"/>
</dbReference>
<reference evidence="11 12" key="1">
    <citation type="journal article" date="2016" name="Nat. Commun.">
        <title>Thousands of microbial genomes shed light on interconnected biogeochemical processes in an aquifer system.</title>
        <authorList>
            <person name="Anantharaman K."/>
            <person name="Brown C.T."/>
            <person name="Hug L.A."/>
            <person name="Sharon I."/>
            <person name="Castelle C.J."/>
            <person name="Probst A.J."/>
            <person name="Thomas B.C."/>
            <person name="Singh A."/>
            <person name="Wilkins M.J."/>
            <person name="Karaoz U."/>
            <person name="Brodie E.L."/>
            <person name="Williams K.H."/>
            <person name="Hubbard S.S."/>
            <person name="Banfield J.F."/>
        </authorList>
    </citation>
    <scope>NUCLEOTIDE SEQUENCE [LARGE SCALE GENOMIC DNA]</scope>
</reference>
<dbReference type="Pfam" id="PF00290">
    <property type="entry name" value="Trp_syntA"/>
    <property type="match status" value="1"/>
</dbReference>
<dbReference type="InterPro" id="IPR011060">
    <property type="entry name" value="RibuloseP-bd_barrel"/>
</dbReference>
<dbReference type="PANTHER" id="PTHR43406">
    <property type="entry name" value="TRYPTOPHAN SYNTHASE, ALPHA CHAIN"/>
    <property type="match status" value="1"/>
</dbReference>
<keyword evidence="4 9" id="KW-0028">Amino-acid biosynthesis</keyword>
<dbReference type="InterPro" id="IPR002028">
    <property type="entry name" value="Trp_synthase_suA"/>
</dbReference>
<dbReference type="EC" id="4.2.1.20" evidence="9"/>
<evidence type="ECO:0000256" key="8">
    <source>
        <dbReference type="ARBA" id="ARBA00049047"/>
    </source>
</evidence>
<accession>A0A1F5KID8</accession>
<gene>
    <name evidence="9" type="primary">trpA</name>
    <name evidence="11" type="ORF">A3D25_00480</name>
</gene>
<comment type="pathway">
    <text evidence="2 9">Amino-acid biosynthesis; L-tryptophan biosynthesis; L-tryptophan from chorismate: step 5/5.</text>
</comment>
<protein>
    <recommendedName>
        <fullName evidence="9">Tryptophan synthase alpha chain</fullName>
        <ecNumber evidence="9">4.2.1.20</ecNumber>
    </recommendedName>
</protein>
<evidence type="ECO:0000256" key="10">
    <source>
        <dbReference type="RuleBase" id="RU003662"/>
    </source>
</evidence>
<dbReference type="UniPathway" id="UPA00035">
    <property type="reaction ID" value="UER00044"/>
</dbReference>
<comment type="caution">
    <text evidence="11">The sequence shown here is derived from an EMBL/GenBank/DDBJ whole genome shotgun (WGS) entry which is preliminary data.</text>
</comment>
<dbReference type="GO" id="GO:0005829">
    <property type="term" value="C:cytosol"/>
    <property type="evidence" value="ECO:0007669"/>
    <property type="project" value="TreeGrafter"/>
</dbReference>
<proteinExistence type="inferred from homology"/>
<keyword evidence="6 9" id="KW-0057">Aromatic amino acid biosynthesis</keyword>
<sequence>MNKIDQKLAQLAKEKRLGLMTHVIVGYPSIPQTLEIVQEMERAGVDFVELQIPFSDPLADGPTIMKACEVALENGTKVKDAFLVAKKLSQQVSIPLLFMGYFNTVFKYGLKKFCADAKASGVSGLIIPDAPLEEADGQDLERQCLRNDLCLIRLLAPSSTKERMQLNAKKAKGFLYCTARQGITGAMNKLDPQVADYLKTVKKNVKVPLAVGFGISSKERVEMIRPYCQIAVVGSAIVDLITSSPKDEVLANIHQFIQGLEV</sequence>
<dbReference type="InterPro" id="IPR018204">
    <property type="entry name" value="Trp_synthase_alpha_AS"/>
</dbReference>
<comment type="function">
    <text evidence="1 9">The alpha subunit is responsible for the aldol cleavage of indoleglycerol phosphate to indole and glyceraldehyde 3-phosphate.</text>
</comment>
<dbReference type="GO" id="GO:0004834">
    <property type="term" value="F:tryptophan synthase activity"/>
    <property type="evidence" value="ECO:0007669"/>
    <property type="project" value="UniProtKB-UniRule"/>
</dbReference>
<evidence type="ECO:0000256" key="1">
    <source>
        <dbReference type="ARBA" id="ARBA00003365"/>
    </source>
</evidence>
<organism evidence="11 12">
    <name type="scientific">Candidatus Daviesbacteria bacterium RIFCSPHIGHO2_02_FULL_43_12</name>
    <dbReference type="NCBI Taxonomy" id="1797776"/>
    <lineage>
        <taxon>Bacteria</taxon>
        <taxon>Candidatus Daviesiibacteriota</taxon>
    </lineage>
</organism>
<dbReference type="AlphaFoldDB" id="A0A1F5KID8"/>
<evidence type="ECO:0000313" key="12">
    <source>
        <dbReference type="Proteomes" id="UP000177328"/>
    </source>
</evidence>
<evidence type="ECO:0000256" key="5">
    <source>
        <dbReference type="ARBA" id="ARBA00022822"/>
    </source>
</evidence>
<dbReference type="NCBIfam" id="TIGR00262">
    <property type="entry name" value="trpA"/>
    <property type="match status" value="1"/>
</dbReference>
<dbReference type="SUPFAM" id="SSF51366">
    <property type="entry name" value="Ribulose-phoshate binding barrel"/>
    <property type="match status" value="1"/>
</dbReference>
<name>A0A1F5KID8_9BACT</name>
<keyword evidence="7 9" id="KW-0456">Lyase</keyword>
<dbReference type="PROSITE" id="PS00167">
    <property type="entry name" value="TRP_SYNTHASE_ALPHA"/>
    <property type="match status" value="1"/>
</dbReference>
<dbReference type="Gene3D" id="3.20.20.70">
    <property type="entry name" value="Aldolase class I"/>
    <property type="match status" value="1"/>
</dbReference>
<evidence type="ECO:0000256" key="4">
    <source>
        <dbReference type="ARBA" id="ARBA00022605"/>
    </source>
</evidence>
<comment type="catalytic activity">
    <reaction evidence="8 9">
        <text>(1S,2R)-1-C-(indol-3-yl)glycerol 3-phosphate + L-serine = D-glyceraldehyde 3-phosphate + L-tryptophan + H2O</text>
        <dbReference type="Rhea" id="RHEA:10532"/>
        <dbReference type="ChEBI" id="CHEBI:15377"/>
        <dbReference type="ChEBI" id="CHEBI:33384"/>
        <dbReference type="ChEBI" id="CHEBI:57912"/>
        <dbReference type="ChEBI" id="CHEBI:58866"/>
        <dbReference type="ChEBI" id="CHEBI:59776"/>
        <dbReference type="EC" id="4.2.1.20"/>
    </reaction>
</comment>